<evidence type="ECO:0000313" key="4">
    <source>
        <dbReference type="Proteomes" id="UP000215596"/>
    </source>
</evidence>
<reference evidence="3 4" key="1">
    <citation type="submission" date="2017-07" db="EMBL/GenBank/DDBJ databases">
        <title>Isolation and whole genome analysis of endospore-forming bacteria from heroin.</title>
        <authorList>
            <person name="Kalinowski J."/>
            <person name="Ahrens B."/>
            <person name="Al-Dilaimi A."/>
            <person name="Winkler A."/>
            <person name="Wibberg D."/>
            <person name="Schleenbecker U."/>
            <person name="Ruckert C."/>
            <person name="Wolfel R."/>
            <person name="Grass G."/>
        </authorList>
    </citation>
    <scope>NUCLEOTIDE SEQUENCE [LARGE SCALE GENOMIC DNA]</scope>
    <source>
        <strain evidence="3 4">7537-G1</strain>
    </source>
</reference>
<name>A0A268ERM4_9BACL</name>
<reference evidence="2 5" key="2">
    <citation type="submission" date="2019-11" db="EMBL/GenBank/DDBJ databases">
        <title>Draft genome sequences of five Paenibacillus species of dairy origin.</title>
        <authorList>
            <person name="Olajide A.M."/>
            <person name="Chen S."/>
            <person name="Lapointe G."/>
        </authorList>
    </citation>
    <scope>NUCLEOTIDE SEQUENCE [LARGE SCALE GENOMIC DNA]</scope>
    <source>
        <strain evidence="2 5">3CS1</strain>
    </source>
</reference>
<dbReference type="AlphaFoldDB" id="A0A268ERM4"/>
<accession>A0A268ERM4</accession>
<protein>
    <submittedName>
        <fullName evidence="3">Uncharacterized protein</fullName>
    </submittedName>
</protein>
<sequence>MLLYIMVITLALIGGIATMLVGLSQENRKSNPEYERKTKNNIVKLVVIYLIALIGFITIWALVD</sequence>
<evidence type="ECO:0000313" key="2">
    <source>
        <dbReference type="EMBL" id="MUG66270.1"/>
    </source>
</evidence>
<comment type="caution">
    <text evidence="3">The sequence shown here is derived from an EMBL/GenBank/DDBJ whole genome shotgun (WGS) entry which is preliminary data.</text>
</comment>
<keyword evidence="1" id="KW-0472">Membrane</keyword>
<organism evidence="3 4">
    <name type="scientific">Paenibacillus campinasensis</name>
    <dbReference type="NCBI Taxonomy" id="66347"/>
    <lineage>
        <taxon>Bacteria</taxon>
        <taxon>Bacillati</taxon>
        <taxon>Bacillota</taxon>
        <taxon>Bacilli</taxon>
        <taxon>Bacillales</taxon>
        <taxon>Paenibacillaceae</taxon>
        <taxon>Paenibacillus</taxon>
    </lineage>
</organism>
<gene>
    <name evidence="3" type="ORF">CHH67_14110</name>
    <name evidence="2" type="ORF">GNP94_09615</name>
</gene>
<proteinExistence type="predicted"/>
<evidence type="ECO:0000313" key="5">
    <source>
        <dbReference type="Proteomes" id="UP000435177"/>
    </source>
</evidence>
<dbReference type="Proteomes" id="UP000435177">
    <property type="component" value="Unassembled WGS sequence"/>
</dbReference>
<feature type="transmembrane region" description="Helical" evidence="1">
    <location>
        <begin position="45"/>
        <end position="63"/>
    </location>
</feature>
<dbReference type="RefSeq" id="WP_095265835.1">
    <property type="nucleotide sequence ID" value="NZ_NPBY01000044.1"/>
</dbReference>
<dbReference type="EMBL" id="WOAA01000006">
    <property type="protein sequence ID" value="MUG66270.1"/>
    <property type="molecule type" value="Genomic_DNA"/>
</dbReference>
<keyword evidence="1" id="KW-0812">Transmembrane</keyword>
<keyword evidence="1" id="KW-1133">Transmembrane helix</keyword>
<dbReference type="Proteomes" id="UP000215596">
    <property type="component" value="Unassembled WGS sequence"/>
</dbReference>
<feature type="transmembrane region" description="Helical" evidence="1">
    <location>
        <begin position="6"/>
        <end position="24"/>
    </location>
</feature>
<keyword evidence="5" id="KW-1185">Reference proteome</keyword>
<dbReference type="EMBL" id="NPBY01000044">
    <property type="protein sequence ID" value="PAD75772.1"/>
    <property type="molecule type" value="Genomic_DNA"/>
</dbReference>
<evidence type="ECO:0000256" key="1">
    <source>
        <dbReference type="SAM" id="Phobius"/>
    </source>
</evidence>
<dbReference type="OrthoDB" id="2646941at2"/>
<evidence type="ECO:0000313" key="3">
    <source>
        <dbReference type="EMBL" id="PAD75772.1"/>
    </source>
</evidence>